<evidence type="ECO:0000313" key="3">
    <source>
        <dbReference type="Proteomes" id="UP001374579"/>
    </source>
</evidence>
<gene>
    <name evidence="2" type="ORF">V1264_007939</name>
</gene>
<sequence>MKTADCATSVFRMTSLVLAATLLVVATQATVAQNIPLPDVEGFWCYTCFDFTANDTWCRGANNLLNSQVAVRHETVVERYSHPSYGIRNCGRWAPYCVITEVYSADDTSKSLYVRDCSNGEDFSFTFLDGSRLTLNTTGTRVGAFLPSGTRAPNNRTVCMWSGEGQSQVCVTICSGDFCNGPQLQREEDTTDGGGGRNSCHVVLALVVVLLLTLSDRLLGLV</sequence>
<feature type="chain" id="PRO_5042990471" description="Protein sleepless" evidence="1">
    <location>
        <begin position="33"/>
        <end position="222"/>
    </location>
</feature>
<evidence type="ECO:0008006" key="4">
    <source>
        <dbReference type="Google" id="ProtNLM"/>
    </source>
</evidence>
<comment type="caution">
    <text evidence="2">The sequence shown here is derived from an EMBL/GenBank/DDBJ whole genome shotgun (WGS) entry which is preliminary data.</text>
</comment>
<dbReference type="Proteomes" id="UP001374579">
    <property type="component" value="Unassembled WGS sequence"/>
</dbReference>
<dbReference type="EMBL" id="JBAMIC010000019">
    <property type="protein sequence ID" value="KAK7094299.1"/>
    <property type="molecule type" value="Genomic_DNA"/>
</dbReference>
<proteinExistence type="predicted"/>
<organism evidence="2 3">
    <name type="scientific">Littorina saxatilis</name>
    <dbReference type="NCBI Taxonomy" id="31220"/>
    <lineage>
        <taxon>Eukaryota</taxon>
        <taxon>Metazoa</taxon>
        <taxon>Spiralia</taxon>
        <taxon>Lophotrochozoa</taxon>
        <taxon>Mollusca</taxon>
        <taxon>Gastropoda</taxon>
        <taxon>Caenogastropoda</taxon>
        <taxon>Littorinimorpha</taxon>
        <taxon>Littorinoidea</taxon>
        <taxon>Littorinidae</taxon>
        <taxon>Littorina</taxon>
    </lineage>
</organism>
<accession>A0AAN9AXL3</accession>
<evidence type="ECO:0000313" key="2">
    <source>
        <dbReference type="EMBL" id="KAK7094299.1"/>
    </source>
</evidence>
<keyword evidence="1" id="KW-0732">Signal</keyword>
<reference evidence="2 3" key="1">
    <citation type="submission" date="2024-02" db="EMBL/GenBank/DDBJ databases">
        <title>Chromosome-scale genome assembly of the rough periwinkle Littorina saxatilis.</title>
        <authorList>
            <person name="De Jode A."/>
            <person name="Faria R."/>
            <person name="Formenti G."/>
            <person name="Sims Y."/>
            <person name="Smith T.P."/>
            <person name="Tracey A."/>
            <person name="Wood J.M.D."/>
            <person name="Zagrodzka Z.B."/>
            <person name="Johannesson K."/>
            <person name="Butlin R.K."/>
            <person name="Leder E.H."/>
        </authorList>
    </citation>
    <scope>NUCLEOTIDE SEQUENCE [LARGE SCALE GENOMIC DNA]</scope>
    <source>
        <strain evidence="2">Snail1</strain>
        <tissue evidence="2">Muscle</tissue>
    </source>
</reference>
<protein>
    <recommendedName>
        <fullName evidence="4">Protein sleepless</fullName>
    </recommendedName>
</protein>
<feature type="signal peptide" evidence="1">
    <location>
        <begin position="1"/>
        <end position="32"/>
    </location>
</feature>
<keyword evidence="3" id="KW-1185">Reference proteome</keyword>
<dbReference type="AlphaFoldDB" id="A0AAN9AXL3"/>
<name>A0AAN9AXL3_9CAEN</name>
<evidence type="ECO:0000256" key="1">
    <source>
        <dbReference type="SAM" id="SignalP"/>
    </source>
</evidence>